<proteinExistence type="predicted"/>
<organism evidence="2 3">
    <name type="scientific">Coniochaeta ligniaria NRRL 30616</name>
    <dbReference type="NCBI Taxonomy" id="1408157"/>
    <lineage>
        <taxon>Eukaryota</taxon>
        <taxon>Fungi</taxon>
        <taxon>Dikarya</taxon>
        <taxon>Ascomycota</taxon>
        <taxon>Pezizomycotina</taxon>
        <taxon>Sordariomycetes</taxon>
        <taxon>Sordariomycetidae</taxon>
        <taxon>Coniochaetales</taxon>
        <taxon>Coniochaetaceae</taxon>
        <taxon>Coniochaeta</taxon>
    </lineage>
</organism>
<accession>A0A1J7J081</accession>
<evidence type="ECO:0000256" key="1">
    <source>
        <dbReference type="SAM" id="MobiDB-lite"/>
    </source>
</evidence>
<evidence type="ECO:0000313" key="2">
    <source>
        <dbReference type="EMBL" id="OIW33463.1"/>
    </source>
</evidence>
<feature type="compositionally biased region" description="Polar residues" evidence="1">
    <location>
        <begin position="115"/>
        <end position="129"/>
    </location>
</feature>
<keyword evidence="3" id="KW-1185">Reference proteome</keyword>
<name>A0A1J7J081_9PEZI</name>
<evidence type="ECO:0000313" key="3">
    <source>
        <dbReference type="Proteomes" id="UP000182658"/>
    </source>
</evidence>
<dbReference type="EMBL" id="KV875094">
    <property type="protein sequence ID" value="OIW33463.1"/>
    <property type="molecule type" value="Genomic_DNA"/>
</dbReference>
<dbReference type="InParanoid" id="A0A1J7J081"/>
<reference evidence="2 3" key="1">
    <citation type="submission" date="2016-10" db="EMBL/GenBank/DDBJ databases">
        <title>Draft genome sequence of Coniochaeta ligniaria NRRL30616, a lignocellulolytic fungus for bioabatement of inhibitors in plant biomass hydrolysates.</title>
        <authorList>
            <consortium name="DOE Joint Genome Institute"/>
            <person name="Jimenez D.J."/>
            <person name="Hector R.E."/>
            <person name="Riley R."/>
            <person name="Sun H."/>
            <person name="Grigoriev I.V."/>
            <person name="Van Elsas J.D."/>
            <person name="Nichols N.N."/>
        </authorList>
    </citation>
    <scope>NUCLEOTIDE SEQUENCE [LARGE SCALE GENOMIC DNA]</scope>
    <source>
        <strain evidence="2 3">NRRL 30616</strain>
    </source>
</reference>
<dbReference type="AlphaFoldDB" id="A0A1J7J081"/>
<sequence length="139" mass="15284">MVVLLNFVTMSESCAQGQRKPDVEVSTFCYGYLHLAASIPAHHTDQPIFTRSRSPVTTPVTTHWMAAHVAGGDQSWTLHSSCFGHWSRHLALSGLERMTSSLFVGAAANCNSLPATKASRSQSQTVTTDDMQEKRRDTF</sequence>
<dbReference type="Proteomes" id="UP000182658">
    <property type="component" value="Unassembled WGS sequence"/>
</dbReference>
<gene>
    <name evidence="2" type="ORF">CONLIGDRAFT_179121</name>
</gene>
<protein>
    <submittedName>
        <fullName evidence="2">Uncharacterized protein</fullName>
    </submittedName>
</protein>
<feature type="region of interest" description="Disordered" evidence="1">
    <location>
        <begin position="115"/>
        <end position="139"/>
    </location>
</feature>